<keyword evidence="4" id="KW-1185">Reference proteome</keyword>
<sequence length="135" mass="14679">MVAKNVLGALIGAALLAWSGQSIADEYRPGEFLGLDLSKAVLSPKRLGPETQFAPVRVEANSSNSIAQAPARPKVASHVTVSKTRTAHLRPEKPRGSARTKLVRRHSNPLDAEAFDTRIQVWPCKTGGICDWQRQ</sequence>
<protein>
    <submittedName>
        <fullName evidence="3">Uncharacterized protein</fullName>
    </submittedName>
</protein>
<name>A0A1H2BBR1_9BRAD</name>
<organism evidence="3 4">
    <name type="scientific">Bradyrhizobium canariense</name>
    <dbReference type="NCBI Taxonomy" id="255045"/>
    <lineage>
        <taxon>Bacteria</taxon>
        <taxon>Pseudomonadati</taxon>
        <taxon>Pseudomonadota</taxon>
        <taxon>Alphaproteobacteria</taxon>
        <taxon>Hyphomicrobiales</taxon>
        <taxon>Nitrobacteraceae</taxon>
        <taxon>Bradyrhizobium</taxon>
    </lineage>
</organism>
<dbReference type="EMBL" id="LT629750">
    <property type="protein sequence ID" value="SDT55236.1"/>
    <property type="molecule type" value="Genomic_DNA"/>
</dbReference>
<dbReference type="Proteomes" id="UP000243904">
    <property type="component" value="Chromosome I"/>
</dbReference>
<dbReference type="AlphaFoldDB" id="A0A1H2BBR1"/>
<evidence type="ECO:0000313" key="3">
    <source>
        <dbReference type="EMBL" id="SDT55236.1"/>
    </source>
</evidence>
<keyword evidence="2" id="KW-0732">Signal</keyword>
<evidence type="ECO:0000256" key="1">
    <source>
        <dbReference type="SAM" id="MobiDB-lite"/>
    </source>
</evidence>
<reference evidence="4" key="1">
    <citation type="submission" date="2016-10" db="EMBL/GenBank/DDBJ databases">
        <authorList>
            <person name="Varghese N."/>
            <person name="Submissions S."/>
        </authorList>
    </citation>
    <scope>NUCLEOTIDE SEQUENCE [LARGE SCALE GENOMIC DNA]</scope>
    <source>
        <strain evidence="4">GAS369</strain>
    </source>
</reference>
<dbReference type="RefSeq" id="WP_146690543.1">
    <property type="nucleotide sequence ID" value="NZ_LT629750.1"/>
</dbReference>
<proteinExistence type="predicted"/>
<feature type="region of interest" description="Disordered" evidence="1">
    <location>
        <begin position="64"/>
        <end position="103"/>
    </location>
</feature>
<evidence type="ECO:0000256" key="2">
    <source>
        <dbReference type="SAM" id="SignalP"/>
    </source>
</evidence>
<accession>A0A1H2BBR1</accession>
<evidence type="ECO:0000313" key="4">
    <source>
        <dbReference type="Proteomes" id="UP000243904"/>
    </source>
</evidence>
<gene>
    <name evidence="3" type="ORF">SAMN05444158_6968</name>
</gene>
<feature type="signal peptide" evidence="2">
    <location>
        <begin position="1"/>
        <end position="24"/>
    </location>
</feature>
<feature type="chain" id="PRO_5009269784" evidence="2">
    <location>
        <begin position="25"/>
        <end position="135"/>
    </location>
</feature>